<proteinExistence type="predicted"/>
<evidence type="ECO:0000313" key="3">
    <source>
        <dbReference type="Proteomes" id="UP001321479"/>
    </source>
</evidence>
<dbReference type="InterPro" id="IPR052538">
    <property type="entry name" value="Flavonoid_dioxygenase-like"/>
</dbReference>
<organism evidence="2 3">
    <name type="scientific">Cotonvirus japonicus</name>
    <dbReference type="NCBI Taxonomy" id="2811091"/>
    <lineage>
        <taxon>Viruses</taxon>
        <taxon>Varidnaviria</taxon>
        <taxon>Bamfordvirae</taxon>
        <taxon>Nucleocytoviricota</taxon>
        <taxon>Megaviricetes</taxon>
        <taxon>Imitervirales</taxon>
        <taxon>Mimiviridae</taxon>
        <taxon>Megamimivirinae</taxon>
        <taxon>Cotonvirus</taxon>
        <taxon>Cotonvirus japonicum</taxon>
    </lineage>
</organism>
<dbReference type="InterPro" id="IPR013096">
    <property type="entry name" value="Cupin_2"/>
</dbReference>
<sequence>MTFKNNVFITDIRQETINNINYRRVINTSQNQQLVLMSLKPNEDIELEIHPDNDQFIRIEQGRAIAFIGSNKENHYELSAGMCIVVPAGTWHQIVNSSNTEYLKLYTIYSPPHHPIGQIDKIRPQTGGLKNQLSNSDLNNLKKYYKYKYKYEHLKNQL</sequence>
<dbReference type="GeneID" id="80558634"/>
<dbReference type="InterPro" id="IPR011051">
    <property type="entry name" value="RmlC_Cupin_sf"/>
</dbReference>
<dbReference type="Proteomes" id="UP001321479">
    <property type="component" value="Segment"/>
</dbReference>
<dbReference type="InterPro" id="IPR014710">
    <property type="entry name" value="RmlC-like_jellyroll"/>
</dbReference>
<evidence type="ECO:0000313" key="2">
    <source>
        <dbReference type="EMBL" id="BCS83429.1"/>
    </source>
</evidence>
<dbReference type="RefSeq" id="YP_010842037.1">
    <property type="nucleotide sequence ID" value="NC_079139.1"/>
</dbReference>
<feature type="domain" description="Cupin type-2" evidence="1">
    <location>
        <begin position="36"/>
        <end position="109"/>
    </location>
</feature>
<keyword evidence="3" id="KW-1185">Reference proteome</keyword>
<evidence type="ECO:0000259" key="1">
    <source>
        <dbReference type="Pfam" id="PF07883"/>
    </source>
</evidence>
<dbReference type="PANTHER" id="PTHR43346:SF1">
    <property type="entry name" value="QUERCETIN 2,3-DIOXYGENASE-RELATED"/>
    <property type="match status" value="1"/>
</dbReference>
<dbReference type="GO" id="GO:0016853">
    <property type="term" value="F:isomerase activity"/>
    <property type="evidence" value="ECO:0007669"/>
    <property type="project" value="UniProtKB-KW"/>
</dbReference>
<dbReference type="EMBL" id="AP024483">
    <property type="protein sequence ID" value="BCS83429.1"/>
    <property type="molecule type" value="Genomic_DNA"/>
</dbReference>
<dbReference type="PANTHER" id="PTHR43346">
    <property type="entry name" value="LIGAND BINDING DOMAIN PROTEIN, PUTATIVE (AFU_ORTHOLOGUE AFUA_6G14370)-RELATED"/>
    <property type="match status" value="1"/>
</dbReference>
<accession>A0ABM7NTH3</accession>
<reference evidence="2 3" key="1">
    <citation type="submission" date="2021-02" db="EMBL/GenBank/DDBJ databases">
        <title>Cotonvirus japonicus, which uses Golgi apparatus of host cells for its virion factory, phylogenetically links tailed tupanvirus and icosahedral mimivirus.</title>
        <authorList>
            <person name="Takahashi H."/>
            <person name="Fukaya S."/>
            <person name="Song C."/>
            <person name="Murata K."/>
            <person name="Takemura M."/>
        </authorList>
    </citation>
    <scope>NUCLEOTIDE SEQUENCE [LARGE SCALE GENOMIC DNA]</scope>
</reference>
<dbReference type="CDD" id="cd02223">
    <property type="entry name" value="cupin_Bh2720-like"/>
    <property type="match status" value="1"/>
</dbReference>
<dbReference type="SUPFAM" id="SSF51182">
    <property type="entry name" value="RmlC-like cupins"/>
    <property type="match status" value="1"/>
</dbReference>
<dbReference type="Gene3D" id="2.60.120.10">
    <property type="entry name" value="Jelly Rolls"/>
    <property type="match status" value="1"/>
</dbReference>
<dbReference type="Pfam" id="PF07883">
    <property type="entry name" value="Cupin_2"/>
    <property type="match status" value="1"/>
</dbReference>
<keyword evidence="2" id="KW-0413">Isomerase</keyword>
<protein>
    <submittedName>
        <fullName evidence="2">Mannose-6p isomerase</fullName>
    </submittedName>
</protein>
<name>A0ABM7NTH3_9VIRU</name>